<protein>
    <submittedName>
        <fullName evidence="2">Uncharacterized protein</fullName>
    </submittedName>
</protein>
<feature type="region of interest" description="Disordered" evidence="1">
    <location>
        <begin position="1"/>
        <end position="20"/>
    </location>
</feature>
<reference evidence="2 3" key="1">
    <citation type="submission" date="2020-12" db="EMBL/GenBank/DDBJ databases">
        <title>FDA dAtabase for Regulatory Grade micrObial Sequences (FDA-ARGOS): Supporting development and validation of Infectious Disease Dx tests.</title>
        <authorList>
            <person name="Sproer C."/>
            <person name="Gronow S."/>
            <person name="Severitt S."/>
            <person name="Schroder I."/>
            <person name="Tallon L."/>
            <person name="Sadzewicz L."/>
            <person name="Zhao X."/>
            <person name="Boylan J."/>
            <person name="Ott S."/>
            <person name="Bowen H."/>
            <person name="Vavikolanu K."/>
            <person name="Mehta A."/>
            <person name="Aluvathingal J."/>
            <person name="Nadendla S."/>
            <person name="Lowell S."/>
            <person name="Myers T."/>
            <person name="Yan Y."/>
            <person name="Sichtig H."/>
        </authorList>
    </citation>
    <scope>NUCLEOTIDE SEQUENCE [LARGE SCALE GENOMIC DNA]</scope>
    <source>
        <strain evidence="2 3">FDAARGOS_890</strain>
    </source>
</reference>
<feature type="compositionally biased region" description="Basic and acidic residues" evidence="1">
    <location>
        <begin position="36"/>
        <end position="49"/>
    </location>
</feature>
<dbReference type="AlphaFoldDB" id="A0A7T2YR50"/>
<dbReference type="RefSeq" id="WP_198129302.1">
    <property type="nucleotide sequence ID" value="NZ_CP065748.1"/>
</dbReference>
<evidence type="ECO:0000256" key="1">
    <source>
        <dbReference type="SAM" id="MobiDB-lite"/>
    </source>
</evidence>
<dbReference type="Proteomes" id="UP000595064">
    <property type="component" value="Chromosome"/>
</dbReference>
<proteinExistence type="predicted"/>
<feature type="compositionally biased region" description="Basic and acidic residues" evidence="1">
    <location>
        <begin position="8"/>
        <end position="20"/>
    </location>
</feature>
<keyword evidence="3" id="KW-1185">Reference proteome</keyword>
<feature type="region of interest" description="Disordered" evidence="1">
    <location>
        <begin position="36"/>
        <end position="56"/>
    </location>
</feature>
<evidence type="ECO:0000313" key="2">
    <source>
        <dbReference type="EMBL" id="QPS80294.1"/>
    </source>
</evidence>
<gene>
    <name evidence="2" type="ORF">I6G47_25365</name>
</gene>
<evidence type="ECO:0000313" key="3">
    <source>
        <dbReference type="Proteomes" id="UP000595064"/>
    </source>
</evidence>
<name>A0A7T2YR50_9BURK</name>
<dbReference type="KEGG" id="dla:I6G47_25365"/>
<dbReference type="EMBL" id="CP065748">
    <property type="protein sequence ID" value="QPS80294.1"/>
    <property type="molecule type" value="Genomic_DNA"/>
</dbReference>
<sequence length="78" mass="8766">MNNGQPFDDPKPPERQKARQDFQLCLSDANDCAEKPLRQSADKAHDRTPIHPSNTLLASPFAHKKWLASSIVLKSREA</sequence>
<accession>A0A7T2YR50</accession>
<organism evidence="2 3">
    <name type="scientific">Delftia lacustris</name>
    <dbReference type="NCBI Taxonomy" id="558537"/>
    <lineage>
        <taxon>Bacteria</taxon>
        <taxon>Pseudomonadati</taxon>
        <taxon>Pseudomonadota</taxon>
        <taxon>Betaproteobacteria</taxon>
        <taxon>Burkholderiales</taxon>
        <taxon>Comamonadaceae</taxon>
        <taxon>Delftia</taxon>
    </lineage>
</organism>